<proteinExistence type="predicted"/>
<protein>
    <submittedName>
        <fullName evidence="1">DnaJ-class molecular chaperone</fullName>
    </submittedName>
</protein>
<comment type="caution">
    <text evidence="1">The sequence shown here is derived from an EMBL/GenBank/DDBJ whole genome shotgun (WGS) entry which is preliminary data.</text>
</comment>
<reference evidence="1 2" key="1">
    <citation type="submission" date="2020-07" db="EMBL/GenBank/DDBJ databases">
        <title>Sequencing the genomes of 1000 actinobacteria strains.</title>
        <authorList>
            <person name="Klenk H.-P."/>
        </authorList>
    </citation>
    <scope>NUCLEOTIDE SEQUENCE [LARGE SCALE GENOMIC DNA]</scope>
    <source>
        <strain evidence="1 2">DSM 44442</strain>
    </source>
</reference>
<gene>
    <name evidence="1" type="ORF">HNR10_005375</name>
</gene>
<dbReference type="SUPFAM" id="SSF57938">
    <property type="entry name" value="DnaJ/Hsp40 cysteine-rich domain"/>
    <property type="match status" value="1"/>
</dbReference>
<dbReference type="InterPro" id="IPR036410">
    <property type="entry name" value="HSP_DnaJ_Cys-rich_dom_sf"/>
</dbReference>
<sequence>MPRCSVCVGTGEVRHMPGYRLTLCPTCNGKGETP</sequence>
<keyword evidence="2" id="KW-1185">Reference proteome</keyword>
<accession>A0A7Z0ESS5</accession>
<evidence type="ECO:0000313" key="2">
    <source>
        <dbReference type="Proteomes" id="UP000572051"/>
    </source>
</evidence>
<dbReference type="AlphaFoldDB" id="A0A7Z0ESS5"/>
<organism evidence="1 2">
    <name type="scientific">Nocardiopsis aegyptia</name>
    <dbReference type="NCBI Taxonomy" id="220378"/>
    <lineage>
        <taxon>Bacteria</taxon>
        <taxon>Bacillati</taxon>
        <taxon>Actinomycetota</taxon>
        <taxon>Actinomycetes</taxon>
        <taxon>Streptosporangiales</taxon>
        <taxon>Nocardiopsidaceae</taxon>
        <taxon>Nocardiopsis</taxon>
    </lineage>
</organism>
<dbReference type="Proteomes" id="UP000572051">
    <property type="component" value="Unassembled WGS sequence"/>
</dbReference>
<name>A0A7Z0ESS5_9ACTN</name>
<dbReference type="EMBL" id="JACCFS010000001">
    <property type="protein sequence ID" value="NYJ37494.1"/>
    <property type="molecule type" value="Genomic_DNA"/>
</dbReference>
<evidence type="ECO:0000313" key="1">
    <source>
        <dbReference type="EMBL" id="NYJ37494.1"/>
    </source>
</evidence>